<organism evidence="2 3">
    <name type="scientific">Actomonas aquatica</name>
    <dbReference type="NCBI Taxonomy" id="2866162"/>
    <lineage>
        <taxon>Bacteria</taxon>
        <taxon>Pseudomonadati</taxon>
        <taxon>Verrucomicrobiota</taxon>
        <taxon>Opitutia</taxon>
        <taxon>Opitutales</taxon>
        <taxon>Opitutaceae</taxon>
        <taxon>Actomonas</taxon>
    </lineage>
</organism>
<name>A0ABZ1C3E4_9BACT</name>
<keyword evidence="1" id="KW-1133">Transmembrane helix</keyword>
<gene>
    <name evidence="2" type="ORF">K1X11_014225</name>
</gene>
<reference evidence="2 3" key="1">
    <citation type="submission" date="2023-12" db="EMBL/GenBank/DDBJ databases">
        <title>Description of an unclassified Opitutus bacterium of Verrucomicrobiota.</title>
        <authorList>
            <person name="Zhang D.-F."/>
        </authorList>
    </citation>
    <scope>NUCLEOTIDE SEQUENCE [LARGE SCALE GENOMIC DNA]</scope>
    <source>
        <strain evidence="2 3">WL0086</strain>
    </source>
</reference>
<evidence type="ECO:0000256" key="1">
    <source>
        <dbReference type="SAM" id="Phobius"/>
    </source>
</evidence>
<accession>A0ABZ1C3E4</accession>
<feature type="transmembrane region" description="Helical" evidence="1">
    <location>
        <begin position="59"/>
        <end position="81"/>
    </location>
</feature>
<proteinExistence type="predicted"/>
<evidence type="ECO:0000313" key="2">
    <source>
        <dbReference type="EMBL" id="WRQ85966.1"/>
    </source>
</evidence>
<dbReference type="RefSeq" id="WP_221031478.1">
    <property type="nucleotide sequence ID" value="NZ_CP139781.1"/>
</dbReference>
<sequence>MKDSHINLCLIAILIIVSGLILDFKASSAELEFSQISRFGEAGEKIVENVVSVPKNARILTFVASALNASGISILISILVISRVEESQKDSLNRELFSSVFKRMIPEELFTVIYDDILRSPVIQRDSHWHLNYSILADSDILLTRTATYTLHNISNQPFEDSMKSMFVKKAEHESIGLVRAQWKSNGIVVVDYDAEKPGMDKGVEKSEQGGKTYLSYPISIPAGGQVSATLVIKSTSKRGANDAMFGNRPIMDLRVTANFPERMKFSYHPSTSSKIECLDSGSTSASLKACGAILPKQGIIFMLEPTEITVTETEKPEVTTPPSGPSTP</sequence>
<protein>
    <submittedName>
        <fullName evidence="2">Uncharacterized protein</fullName>
    </submittedName>
</protein>
<evidence type="ECO:0000313" key="3">
    <source>
        <dbReference type="Proteomes" id="UP000738431"/>
    </source>
</evidence>
<keyword evidence="1" id="KW-0812">Transmembrane</keyword>
<keyword evidence="3" id="KW-1185">Reference proteome</keyword>
<dbReference type="EMBL" id="CP139781">
    <property type="protein sequence ID" value="WRQ85966.1"/>
    <property type="molecule type" value="Genomic_DNA"/>
</dbReference>
<dbReference type="Proteomes" id="UP000738431">
    <property type="component" value="Chromosome"/>
</dbReference>
<keyword evidence="1" id="KW-0472">Membrane</keyword>